<dbReference type="EMBL" id="JBHFEH010000005">
    <property type="protein sequence ID" value="KAL2057305.1"/>
    <property type="molecule type" value="Genomic_DNA"/>
</dbReference>
<gene>
    <name evidence="2" type="ORF">ABVK25_002358</name>
</gene>
<dbReference type="PANTHER" id="PTHR22504">
    <property type="entry name" value="REPRESSOR OF RNA POLYMERASE III TRANSCRIPTION MAF1"/>
    <property type="match status" value="1"/>
</dbReference>
<evidence type="ECO:0000313" key="3">
    <source>
        <dbReference type="Proteomes" id="UP001590951"/>
    </source>
</evidence>
<accession>A0ABR4BHK8</accession>
<comment type="caution">
    <text evidence="2">The sequence shown here is derived from an EMBL/GenBank/DDBJ whole genome shotgun (WGS) entry which is preliminary data.</text>
</comment>
<dbReference type="PANTHER" id="PTHR22504:SF0">
    <property type="entry name" value="REPRESSOR OF RNA POLYMERASE III TRANSCRIPTION MAF1 HOMOLOG"/>
    <property type="match status" value="1"/>
</dbReference>
<protein>
    <submittedName>
        <fullName evidence="2">Uncharacterized protein</fullName>
    </submittedName>
</protein>
<reference evidence="2 3" key="1">
    <citation type="submission" date="2024-09" db="EMBL/GenBank/DDBJ databases">
        <title>Rethinking Asexuality: The Enigmatic Case of Functional Sexual Genes in Lepraria (Stereocaulaceae).</title>
        <authorList>
            <person name="Doellman M."/>
            <person name="Sun Y."/>
            <person name="Barcenas-Pena A."/>
            <person name="Lumbsch H.T."/>
            <person name="Grewe F."/>
        </authorList>
    </citation>
    <scope>NUCLEOTIDE SEQUENCE [LARGE SCALE GENOMIC DNA]</scope>
    <source>
        <strain evidence="2 3">Grewe 0041</strain>
    </source>
</reference>
<evidence type="ECO:0000256" key="1">
    <source>
        <dbReference type="SAM" id="MobiDB-lite"/>
    </source>
</evidence>
<proteinExistence type="predicted"/>
<dbReference type="InterPro" id="IPR015257">
    <property type="entry name" value="Maf1"/>
</dbReference>
<dbReference type="Pfam" id="PF09174">
    <property type="entry name" value="Maf1"/>
    <property type="match status" value="1"/>
</dbReference>
<keyword evidence="3" id="KW-1185">Reference proteome</keyword>
<feature type="region of interest" description="Disordered" evidence="1">
    <location>
        <begin position="52"/>
        <end position="80"/>
    </location>
</feature>
<dbReference type="Proteomes" id="UP001590951">
    <property type="component" value="Unassembled WGS sequence"/>
</dbReference>
<name>A0ABR4BHK8_9LECA</name>
<evidence type="ECO:0000313" key="2">
    <source>
        <dbReference type="EMBL" id="KAL2057305.1"/>
    </source>
</evidence>
<sequence length="91" mass="10394">MKYLPLRDFDDVTNALNFDTADCHVIGGCDLYTTKAAGADKKLYKNIENSLETQLRLLPPPPTRRLPPREEPQEGDEHTRHYALQFAPQIL</sequence>
<organism evidence="2 3">
    <name type="scientific">Lepraria finkii</name>
    <dbReference type="NCBI Taxonomy" id="1340010"/>
    <lineage>
        <taxon>Eukaryota</taxon>
        <taxon>Fungi</taxon>
        <taxon>Dikarya</taxon>
        <taxon>Ascomycota</taxon>
        <taxon>Pezizomycotina</taxon>
        <taxon>Lecanoromycetes</taxon>
        <taxon>OSLEUM clade</taxon>
        <taxon>Lecanoromycetidae</taxon>
        <taxon>Lecanorales</taxon>
        <taxon>Lecanorineae</taxon>
        <taxon>Stereocaulaceae</taxon>
        <taxon>Lepraria</taxon>
    </lineage>
</organism>
<feature type="compositionally biased region" description="Basic and acidic residues" evidence="1">
    <location>
        <begin position="67"/>
        <end position="80"/>
    </location>
</feature>